<accession>A0A3B3RV59</accession>
<organism evidence="2 3">
    <name type="scientific">Paramormyrops kingsleyae</name>
    <dbReference type="NCBI Taxonomy" id="1676925"/>
    <lineage>
        <taxon>Eukaryota</taxon>
        <taxon>Metazoa</taxon>
        <taxon>Chordata</taxon>
        <taxon>Craniata</taxon>
        <taxon>Vertebrata</taxon>
        <taxon>Euteleostomi</taxon>
        <taxon>Actinopterygii</taxon>
        <taxon>Neopterygii</taxon>
        <taxon>Teleostei</taxon>
        <taxon>Osteoglossocephala</taxon>
        <taxon>Osteoglossomorpha</taxon>
        <taxon>Osteoglossiformes</taxon>
        <taxon>Mormyridae</taxon>
        <taxon>Paramormyrops</taxon>
    </lineage>
</organism>
<reference evidence="2" key="1">
    <citation type="submission" date="2025-08" db="UniProtKB">
        <authorList>
            <consortium name="Ensembl"/>
        </authorList>
    </citation>
    <scope>IDENTIFICATION</scope>
</reference>
<protein>
    <submittedName>
        <fullName evidence="2">Uncharacterized protein</fullName>
    </submittedName>
</protein>
<sequence length="82" mass="9255">MSSSGPSPRLSGADPNRQFLQNFLEILLVIRPYWLEFNRKVSLASAGRSPEVESDTRLPAMKGEGLMQCHLGGRNEWERSDH</sequence>
<keyword evidence="3" id="KW-1185">Reference proteome</keyword>
<dbReference type="AlphaFoldDB" id="A0A3B3RV59"/>
<name>A0A3B3RV59_9TELE</name>
<dbReference type="Ensembl" id="ENSPKIT00000003063.1">
    <property type="protein sequence ID" value="ENSPKIP00000022399.1"/>
    <property type="gene ID" value="ENSPKIG00000006419.1"/>
</dbReference>
<feature type="region of interest" description="Disordered" evidence="1">
    <location>
        <begin position="46"/>
        <end position="82"/>
    </location>
</feature>
<evidence type="ECO:0000313" key="3">
    <source>
        <dbReference type="Proteomes" id="UP000261540"/>
    </source>
</evidence>
<feature type="compositionally biased region" description="Basic and acidic residues" evidence="1">
    <location>
        <begin position="73"/>
        <end position="82"/>
    </location>
</feature>
<evidence type="ECO:0000313" key="2">
    <source>
        <dbReference type="Ensembl" id="ENSPKIP00000022399.1"/>
    </source>
</evidence>
<dbReference type="Proteomes" id="UP000261540">
    <property type="component" value="Unplaced"/>
</dbReference>
<evidence type="ECO:0000256" key="1">
    <source>
        <dbReference type="SAM" id="MobiDB-lite"/>
    </source>
</evidence>
<reference evidence="2" key="2">
    <citation type="submission" date="2025-09" db="UniProtKB">
        <authorList>
            <consortium name="Ensembl"/>
        </authorList>
    </citation>
    <scope>IDENTIFICATION</scope>
</reference>
<proteinExistence type="predicted"/>